<name>A0A6G0ZD82_APHCR</name>
<dbReference type="EMBL" id="VUJU01000780">
    <property type="protein sequence ID" value="KAF0768384.1"/>
    <property type="molecule type" value="Genomic_DNA"/>
</dbReference>
<feature type="region of interest" description="Disordered" evidence="1">
    <location>
        <begin position="23"/>
        <end position="74"/>
    </location>
</feature>
<feature type="compositionally biased region" description="Gly residues" evidence="1">
    <location>
        <begin position="25"/>
        <end position="34"/>
    </location>
</feature>
<protein>
    <submittedName>
        <fullName evidence="2">Uncharacterized protein</fullName>
    </submittedName>
</protein>
<dbReference type="Proteomes" id="UP000478052">
    <property type="component" value="Unassembled WGS sequence"/>
</dbReference>
<dbReference type="AlphaFoldDB" id="A0A6G0ZD82"/>
<gene>
    <name evidence="2" type="ORF">FWK35_00005430</name>
</gene>
<keyword evidence="3" id="KW-1185">Reference proteome</keyword>
<organism evidence="2 3">
    <name type="scientific">Aphis craccivora</name>
    <name type="common">Cowpea aphid</name>
    <dbReference type="NCBI Taxonomy" id="307492"/>
    <lineage>
        <taxon>Eukaryota</taxon>
        <taxon>Metazoa</taxon>
        <taxon>Ecdysozoa</taxon>
        <taxon>Arthropoda</taxon>
        <taxon>Hexapoda</taxon>
        <taxon>Insecta</taxon>
        <taxon>Pterygota</taxon>
        <taxon>Neoptera</taxon>
        <taxon>Paraneoptera</taxon>
        <taxon>Hemiptera</taxon>
        <taxon>Sternorrhyncha</taxon>
        <taxon>Aphidomorpha</taxon>
        <taxon>Aphidoidea</taxon>
        <taxon>Aphididae</taxon>
        <taxon>Aphidini</taxon>
        <taxon>Aphis</taxon>
        <taxon>Aphis</taxon>
    </lineage>
</organism>
<sequence length="123" mass="13969">MHMLARTLLEQLRRDDRKWRAAGGIRDGAGGTYGAGCPNERRRRSAAATNRHRRHRLRYSRERPTRRAPPFTPPMLRVSGSRVWKGHRQRSSFYYRTGPVAAAGEQATTGATHTCAMCVPRLL</sequence>
<comment type="caution">
    <text evidence="2">The sequence shown here is derived from an EMBL/GenBank/DDBJ whole genome shotgun (WGS) entry which is preliminary data.</text>
</comment>
<accession>A0A6G0ZD82</accession>
<evidence type="ECO:0000313" key="3">
    <source>
        <dbReference type="Proteomes" id="UP000478052"/>
    </source>
</evidence>
<evidence type="ECO:0000256" key="1">
    <source>
        <dbReference type="SAM" id="MobiDB-lite"/>
    </source>
</evidence>
<feature type="compositionally biased region" description="Basic residues" evidence="1">
    <location>
        <begin position="41"/>
        <end position="58"/>
    </location>
</feature>
<proteinExistence type="predicted"/>
<reference evidence="2 3" key="1">
    <citation type="submission" date="2019-08" db="EMBL/GenBank/DDBJ databases">
        <title>Whole genome of Aphis craccivora.</title>
        <authorList>
            <person name="Voronova N.V."/>
            <person name="Shulinski R.S."/>
            <person name="Bandarenka Y.V."/>
            <person name="Zhorov D.G."/>
            <person name="Warner D."/>
        </authorList>
    </citation>
    <scope>NUCLEOTIDE SEQUENCE [LARGE SCALE GENOMIC DNA]</scope>
    <source>
        <strain evidence="2">180601</strain>
        <tissue evidence="2">Whole Body</tissue>
    </source>
</reference>
<evidence type="ECO:0000313" key="2">
    <source>
        <dbReference type="EMBL" id="KAF0768384.1"/>
    </source>
</evidence>